<name>A0A0D2N4I5_9CHLO</name>
<accession>A0A0D2N4I5</accession>
<proteinExistence type="predicted"/>
<evidence type="ECO:0000256" key="1">
    <source>
        <dbReference type="SAM" id="MobiDB-lite"/>
    </source>
</evidence>
<dbReference type="InterPro" id="IPR016072">
    <property type="entry name" value="Skp1_comp_dimer"/>
</dbReference>
<feature type="compositionally biased region" description="Low complexity" evidence="1">
    <location>
        <begin position="449"/>
        <end position="459"/>
    </location>
</feature>
<feature type="domain" description="SKP1 component dimerisation" evidence="2">
    <location>
        <begin position="84"/>
        <end position="117"/>
    </location>
</feature>
<dbReference type="Gene3D" id="3.30.710.10">
    <property type="entry name" value="Potassium Channel Kv1.1, Chain A"/>
    <property type="match status" value="1"/>
</dbReference>
<evidence type="ECO:0000259" key="2">
    <source>
        <dbReference type="Pfam" id="PF01466"/>
    </source>
</evidence>
<dbReference type="SUPFAM" id="SSF81382">
    <property type="entry name" value="Skp1 dimerisation domain-like"/>
    <property type="match status" value="1"/>
</dbReference>
<dbReference type="InterPro" id="IPR011333">
    <property type="entry name" value="SKP1/BTB/POZ_sf"/>
</dbReference>
<dbReference type="Pfam" id="PF01466">
    <property type="entry name" value="Skp1"/>
    <property type="match status" value="1"/>
</dbReference>
<evidence type="ECO:0000313" key="3">
    <source>
        <dbReference type="EMBL" id="KIZ00976.1"/>
    </source>
</evidence>
<reference evidence="3 4" key="1">
    <citation type="journal article" date="2013" name="BMC Genomics">
        <title>Reconstruction of the lipid metabolism for the microalga Monoraphidium neglectum from its genome sequence reveals characteristics suitable for biofuel production.</title>
        <authorList>
            <person name="Bogen C."/>
            <person name="Al-Dilaimi A."/>
            <person name="Albersmeier A."/>
            <person name="Wichmann J."/>
            <person name="Grundmann M."/>
            <person name="Rupp O."/>
            <person name="Lauersen K.J."/>
            <person name="Blifernez-Klassen O."/>
            <person name="Kalinowski J."/>
            <person name="Goesmann A."/>
            <person name="Mussgnug J.H."/>
            <person name="Kruse O."/>
        </authorList>
    </citation>
    <scope>NUCLEOTIDE SEQUENCE [LARGE SCALE GENOMIC DNA]</scope>
    <source>
        <strain evidence="3 4">SAG 48.87</strain>
    </source>
</reference>
<organism evidence="3 4">
    <name type="scientific">Monoraphidium neglectum</name>
    <dbReference type="NCBI Taxonomy" id="145388"/>
    <lineage>
        <taxon>Eukaryota</taxon>
        <taxon>Viridiplantae</taxon>
        <taxon>Chlorophyta</taxon>
        <taxon>core chlorophytes</taxon>
        <taxon>Chlorophyceae</taxon>
        <taxon>CS clade</taxon>
        <taxon>Sphaeropleales</taxon>
        <taxon>Selenastraceae</taxon>
        <taxon>Monoraphidium</taxon>
    </lineage>
</organism>
<feature type="region of interest" description="Disordered" evidence="1">
    <location>
        <begin position="449"/>
        <end position="487"/>
    </location>
</feature>
<dbReference type="STRING" id="145388.A0A0D2N4I5"/>
<dbReference type="PANTHER" id="PTHR11165">
    <property type="entry name" value="SKP1"/>
    <property type="match status" value="1"/>
</dbReference>
<dbReference type="EMBL" id="KK101413">
    <property type="protein sequence ID" value="KIZ00976.1"/>
    <property type="molecule type" value="Genomic_DNA"/>
</dbReference>
<feature type="compositionally biased region" description="Low complexity" evidence="1">
    <location>
        <begin position="170"/>
        <end position="179"/>
    </location>
</feature>
<dbReference type="KEGG" id="mng:MNEG_6986"/>
<feature type="compositionally biased region" description="Gly residues" evidence="1">
    <location>
        <begin position="232"/>
        <end position="246"/>
    </location>
</feature>
<dbReference type="OrthoDB" id="2342932at2759"/>
<dbReference type="GO" id="GO:0006511">
    <property type="term" value="P:ubiquitin-dependent protein catabolic process"/>
    <property type="evidence" value="ECO:0007669"/>
    <property type="project" value="InterPro"/>
</dbReference>
<feature type="compositionally biased region" description="Basic residues" evidence="1">
    <location>
        <begin position="219"/>
        <end position="228"/>
    </location>
</feature>
<gene>
    <name evidence="3" type="ORF">MNEG_6986</name>
</gene>
<feature type="region of interest" description="Disordered" evidence="1">
    <location>
        <begin position="147"/>
        <end position="181"/>
    </location>
</feature>
<feature type="region of interest" description="Disordered" evidence="1">
    <location>
        <begin position="214"/>
        <end position="274"/>
    </location>
</feature>
<dbReference type="Proteomes" id="UP000054498">
    <property type="component" value="Unassembled WGS sequence"/>
</dbReference>
<dbReference type="AlphaFoldDB" id="A0A0D2N4I5"/>
<keyword evidence="4" id="KW-1185">Reference proteome</keyword>
<dbReference type="InterPro" id="IPR016897">
    <property type="entry name" value="SKP1"/>
</dbReference>
<protein>
    <recommendedName>
        <fullName evidence="2">SKP1 component dimerisation domain-containing protein</fullName>
    </recommendedName>
</protein>
<dbReference type="InterPro" id="IPR036296">
    <property type="entry name" value="SKP1-like_dim_sf"/>
</dbReference>
<evidence type="ECO:0000313" key="4">
    <source>
        <dbReference type="Proteomes" id="UP000054498"/>
    </source>
</evidence>
<dbReference type="RefSeq" id="XP_013899995.1">
    <property type="nucleotide sequence ID" value="XM_014044541.1"/>
</dbReference>
<sequence length="487" mass="50378">MSPYIDLISRTGAGREPSAPVLLPQQVNEEVMELVVQYMTYHSVAGRSDKEKRQFNEKFVRIDTKRLCELTSGADALKMRPVVDLASRQLARMIEGKSPDEIRAAFNLPDDLTEEEKLEPIRNVGEDARIRLLNRLYAKKRQELVARKGTAPSDATCGGGASTSAPAPAPAAAAAPAAAERSDSRSVEELLSFIEAGGGGGSGDLGAAAAAAAGPGSASKRKKKKAQKPKCGAGGGTGSGAGASGGDGDRDFVAGGGGRLDQGQRSGSLGGGGAVGLAELLANKPVEELMDELFPEDGFEDSDKDQELVGEFQRRLTADWSARAQELLHEAGSCDLLSSHLSSSPPSDRHCIGGGEAGGSCRDAGACGSEDGSRQAAGDLLAASGAESSCGAGGADAPRLAANGEDTAAVAAAAGGKRGEGCLARVAEELVVEAADELALEVVFEEQRQQGAAGRLQQGRWRRADPWRGARQRHRAWDTPGIGIPTR</sequence>
<dbReference type="GeneID" id="25739862"/>